<accession>A0A5D0QX26</accession>
<keyword evidence="2" id="KW-1185">Reference proteome</keyword>
<dbReference type="OrthoDB" id="658622at2"/>
<comment type="caution">
    <text evidence="1">The sequence shown here is derived from an EMBL/GenBank/DDBJ whole genome shotgun (WGS) entry which is preliminary data.</text>
</comment>
<dbReference type="CDD" id="cd24013">
    <property type="entry name" value="ASKHA_ATPase_BT3980-like"/>
    <property type="match status" value="1"/>
</dbReference>
<name>A0A5D0QX26_9FLAO</name>
<sequence>MALTSNNKHIISNKNLSIQISLNGLSFCVLNTESNTVVFLKEISTEKRETPYKILDLLIEAFETEKALQTSFNDIQVIHENELATLVPEFLFQEENLADYLKFNSKILRSDFISFDKIDLNKSVNVYVPYVNINNYIYEQFGAFSYKHFSTILIQQILEQEQAETDTKMYVHVQNTHFEIVVVKQGKLLLYNSFEYVTKEDFIYYVLFTAEQLQLNPDTLILLFLGNVTDNDALHTIAYKYIRHIRFAKRNDTFKYLEKPKSNHAFFTLIHSL</sequence>
<dbReference type="InterPro" id="IPR024213">
    <property type="entry name" value="DUF3822"/>
</dbReference>
<gene>
    <name evidence="1" type="ORF">ES675_08990</name>
</gene>
<dbReference type="RefSeq" id="WP_066255472.1">
    <property type="nucleotide sequence ID" value="NZ_VSKL01000002.1"/>
</dbReference>
<dbReference type="Gene3D" id="3.30.420.260">
    <property type="match status" value="1"/>
</dbReference>
<evidence type="ECO:0000313" key="2">
    <source>
        <dbReference type="Proteomes" id="UP000324358"/>
    </source>
</evidence>
<dbReference type="Gene3D" id="3.30.420.250">
    <property type="match status" value="1"/>
</dbReference>
<organism evidence="1 2">
    <name type="scientific">Bizionia algoritergicola</name>
    <dbReference type="NCBI Taxonomy" id="291187"/>
    <lineage>
        <taxon>Bacteria</taxon>
        <taxon>Pseudomonadati</taxon>
        <taxon>Bacteroidota</taxon>
        <taxon>Flavobacteriia</taxon>
        <taxon>Flavobacteriales</taxon>
        <taxon>Flavobacteriaceae</taxon>
        <taxon>Bizionia</taxon>
    </lineage>
</organism>
<reference evidence="1 2" key="1">
    <citation type="submission" date="2019-08" db="EMBL/GenBank/DDBJ databases">
        <title>Genomes of Antarctic Bizionia species.</title>
        <authorList>
            <person name="Bowman J.P."/>
        </authorList>
    </citation>
    <scope>NUCLEOTIDE SEQUENCE [LARGE SCALE GENOMIC DNA]</scope>
    <source>
        <strain evidence="1 2">APA-1</strain>
    </source>
</reference>
<dbReference type="Pfam" id="PF12864">
    <property type="entry name" value="DUF3822"/>
    <property type="match status" value="1"/>
</dbReference>
<dbReference type="AlphaFoldDB" id="A0A5D0QX26"/>
<evidence type="ECO:0000313" key="1">
    <source>
        <dbReference type="EMBL" id="TYB73767.1"/>
    </source>
</evidence>
<dbReference type="Proteomes" id="UP000324358">
    <property type="component" value="Unassembled WGS sequence"/>
</dbReference>
<dbReference type="EMBL" id="VSKL01000002">
    <property type="protein sequence ID" value="TYB73767.1"/>
    <property type="molecule type" value="Genomic_DNA"/>
</dbReference>
<proteinExistence type="predicted"/>
<protein>
    <submittedName>
        <fullName evidence="1">DUF3822 family protein</fullName>
    </submittedName>
</protein>